<feature type="compositionally biased region" description="Low complexity" evidence="1">
    <location>
        <begin position="539"/>
        <end position="550"/>
    </location>
</feature>
<feature type="domain" description="C2H2-type" evidence="2">
    <location>
        <begin position="833"/>
        <end position="855"/>
    </location>
</feature>
<proteinExistence type="predicted"/>
<evidence type="ECO:0000259" key="2">
    <source>
        <dbReference type="PROSITE" id="PS00028"/>
    </source>
</evidence>
<feature type="compositionally biased region" description="Low complexity" evidence="1">
    <location>
        <begin position="752"/>
        <end position="762"/>
    </location>
</feature>
<feature type="compositionally biased region" description="Low complexity" evidence="1">
    <location>
        <begin position="680"/>
        <end position="703"/>
    </location>
</feature>
<feature type="compositionally biased region" description="Polar residues" evidence="1">
    <location>
        <begin position="577"/>
        <end position="589"/>
    </location>
</feature>
<feature type="region of interest" description="Disordered" evidence="1">
    <location>
        <begin position="2010"/>
        <end position="2043"/>
    </location>
</feature>
<feature type="region of interest" description="Disordered" evidence="1">
    <location>
        <begin position="679"/>
        <end position="703"/>
    </location>
</feature>
<feature type="compositionally biased region" description="Low complexity" evidence="1">
    <location>
        <begin position="1620"/>
        <end position="1635"/>
    </location>
</feature>
<dbReference type="EMBL" id="JALJAT010000001">
    <property type="protein sequence ID" value="KAK4475839.1"/>
    <property type="molecule type" value="Genomic_DNA"/>
</dbReference>
<accession>A0AAE2D949</accession>
<feature type="compositionally biased region" description="Low complexity" evidence="1">
    <location>
        <begin position="1782"/>
        <end position="1794"/>
    </location>
</feature>
<sequence>MPCVGIFSPIVMDTSSSSSPNQIKTCKSIDFCLPEINSPSPHALENSDHMVSGYRTNTKSNNNNNSDIHSSSKAQKFSPDLSQLTYPMVSTPQPPPLDLSNIPNSPRKSLTPDYLDVSSGMVQNSPRTTDSFQINTTTLTTTTITTTTNSIMNTNHDTTISDKSSVKCEVNSAPHDLNPIIPTMEKLVNVDWIEALKQYAESQTIIKRNTNSSNINNEIDLIRISEYNNNNNNNNNNNRLYNEPLNLNSHTTTGDFTSRFQAMLTNLSEFLFNSPQVANLAKNPTINNLNFLSPSSTTSANVLSSTFSISEMNSNKLKSDYRNQQPTNLSNSAYPNNFIDNQTGFNLFNGPDLSSTNPSLAITASLLGLLASGQKPASLTEQIVPQSSTYSKCSVTSPKSSYQSSGVCPQSFLGSVSAFPHQPPTSQVQPPRFLNPPVHSSFSPHSSLVPTSCALADPPNLNEPKLSDPRDLLYQLGQQLMAMATSGINGTRPSFDLWNTNNTDINYNQLGLASLNNPPNSAYIQPHITSSTDPITEQSRSPSLSSSPLVSYVSSSSSSSSFSTSGLENSFRHLPPLTQQHHSNTNTGPFSGISMRGNQKYSAYYQHQRKQGFQTGVINEYVNNTVGRRQRNSLSPLSTNTRYVGRRLRSGLNNTLIPVANLEMRNPQRFPAIRNQTALTGNTMNTGNNTNNNISGTTSSSSNLCSNVRGNTPYRMMPSIGNNTSSHLLNPTKSHLQTDNMSNTTHGQISFNNNNNNNNNNNSLQQAPRHRETAFICSCGKDFESLYIFTLHMKDTGHKPKCDQAEKDIPKLVRGQDMWINSETEQTREILRCMRCHQSFRSLPELTMHMMKTNHYSEIVYNDSGRCVYVNPDDNRRGSSSANSSTGASSHYSGNSNLSHTPGKSGPSSTSTSGGRRSHKNINTNWPNNTQANYSNLRLSSNEEMNSMVKHQVRPYMPTPDKYDIRKTEVFKRSGHLDDEQNLIKSDQLSTSEEYHKLVKNENNEEIIDKYQTDLRKNFNSLSSPTSSPLAISLSPSSTQCKNEEERQQSEKSLMNVDILDEVENKQDLEVTANESNVLQQTESFVEKNHPTTSVNNTGLSIKTELSDCNFIQSTPPESVINVVERNSPPVKLSPKSHRKRTYSEAGISIKSSYIPNTTSTSYSPASSPITMSGNELNSNNKFDSDATDVKQVIPVISNSPNTTAKVSSTSEMSINFSESPLSSLQKLVDTTHKPIKPTNVLNSISSIGFTGLNSTINSNMMSCNNTSNKFSRSVGLANATIVHSQYSPNKSGMNTCPGSPYSIHSTVSSSRLQASPLSSPLGENDNIIPALSALYAYVERSSSTSSSQLRDTQSNLKSELGSPNNSINKNNNSESGKNNLLFNDADKTDDIIPDVSSPPLLNHLSTPNTTTNTNNYSCNSNIVTSLLSQSSSRLPTQSQMLPPFPLPAHPLIQAIYAAAMSNLAGQCVNPQIPISSNGSTINDPLNAFKYAAMNFKEALDSFEVSSTGLQSKVLQAQSMVTTTSTTTSSTAATLSTIGSNGSDNQTMDFANNWLNMLRTLVESTEKFDGNNSGCNKLVNSYSESQNSSNTPDRLESHQLNNFGLHSSNSKSLPTPIHEQSISNSQQNIPSSAQNDPVHLNYPLSMNCNRSDYSYTPALPSSSSASLPSTISPLMNVPNMLQTSRLTNISSFHSVVNRSLSSNTTANNNINTSSNISSCINNTNSNNLMTTITKKAKCHFCGKPFANKGQVRLHISKNKCPCLLQQSCHVAALAAAFGSNTSNNTNTVTNNNNNPRKIPQSVGTLKPSAVNSYLSSTTCKRSNNNITSINITNANNGSSNINQNLTDSMLGFASNSVRSNSKDDLTTAPSALSLLKERFQNFDANQNPTTYSNFSSYLPTNKANLLESNLTISSSSSVTPFSSSYNSFPHSGKASTPSMSVSSSAPNMSWLSASNCTAFPNFQSNKDPEVMNASTPGTASSAAAVNAGHLAAMALLAQTLVQLTNATQSAPTSHSSLSQATDSVNNTNKTNITSQKSNPSENLFDSNNTFLPFLASNLLTSRNFLNLTPDQTIQSNMPFNFNLEALLNQMNMSKQLSSLNWPTNNQTMNMDDNQSSRQPQHYLRQIPILYLVTTTTTLLITDKVLALSISYMPNSTSPSPVLSFFSYLLTKSFIMPSILVLI</sequence>
<comment type="caution">
    <text evidence="3">The sequence shown here is derived from an EMBL/GenBank/DDBJ whole genome shotgun (WGS) entry which is preliminary data.</text>
</comment>
<feature type="compositionally biased region" description="Low complexity" evidence="1">
    <location>
        <begin position="1362"/>
        <end position="1380"/>
    </location>
</feature>
<dbReference type="Proteomes" id="UP001292079">
    <property type="component" value="Unassembled WGS sequence"/>
</dbReference>
<gene>
    <name evidence="3" type="ORF">MN116_001090</name>
</gene>
<evidence type="ECO:0000313" key="4">
    <source>
        <dbReference type="Proteomes" id="UP001292079"/>
    </source>
</evidence>
<feature type="compositionally biased region" description="Polar residues" evidence="1">
    <location>
        <begin position="1579"/>
        <end position="1613"/>
    </location>
</feature>
<feature type="compositionally biased region" description="Low complexity" evidence="1">
    <location>
        <begin position="60"/>
        <end position="72"/>
    </location>
</feature>
<dbReference type="InterPro" id="IPR013087">
    <property type="entry name" value="Znf_C2H2_type"/>
</dbReference>
<keyword evidence="4" id="KW-1185">Reference proteome</keyword>
<feature type="region of interest" description="Disordered" evidence="1">
    <location>
        <begin position="718"/>
        <end position="767"/>
    </location>
</feature>
<feature type="compositionally biased region" description="Low complexity" evidence="1">
    <location>
        <begin position="878"/>
        <end position="915"/>
    </location>
</feature>
<protein>
    <recommendedName>
        <fullName evidence="2">C2H2-type domain-containing protein</fullName>
    </recommendedName>
</protein>
<organism evidence="3 4">
    <name type="scientific">Schistosoma mekongi</name>
    <name type="common">Parasitic worm</name>
    <dbReference type="NCBI Taxonomy" id="38744"/>
    <lineage>
        <taxon>Eukaryota</taxon>
        <taxon>Metazoa</taxon>
        <taxon>Spiralia</taxon>
        <taxon>Lophotrochozoa</taxon>
        <taxon>Platyhelminthes</taxon>
        <taxon>Trematoda</taxon>
        <taxon>Digenea</taxon>
        <taxon>Strigeidida</taxon>
        <taxon>Schistosomatoidea</taxon>
        <taxon>Schistosomatidae</taxon>
        <taxon>Schistosoma</taxon>
    </lineage>
</organism>
<name>A0AAE2D949_SCHME</name>
<feature type="region of interest" description="Disordered" evidence="1">
    <location>
        <begin position="1579"/>
        <end position="1637"/>
    </location>
</feature>
<feature type="region of interest" description="Disordered" evidence="1">
    <location>
        <begin position="40"/>
        <end position="108"/>
    </location>
</feature>
<dbReference type="PROSITE" id="PS00028">
    <property type="entry name" value="ZINC_FINGER_C2H2_1"/>
    <property type="match status" value="1"/>
</dbReference>
<evidence type="ECO:0000313" key="3">
    <source>
        <dbReference type="EMBL" id="KAK4475839.1"/>
    </source>
</evidence>
<feature type="region of interest" description="Disordered" evidence="1">
    <location>
        <begin position="523"/>
        <end position="550"/>
    </location>
</feature>
<reference evidence="3" key="1">
    <citation type="submission" date="2022-04" db="EMBL/GenBank/DDBJ databases">
        <authorList>
            <person name="Xu L."/>
            <person name="Lv Z."/>
        </authorList>
    </citation>
    <scope>NUCLEOTIDE SEQUENCE</scope>
    <source>
        <strain evidence="3">LV_2022a</strain>
    </source>
</reference>
<reference evidence="3" key="2">
    <citation type="journal article" date="2023" name="Infect Dis Poverty">
        <title>Chromosome-scale genome of the human blood fluke Schistosoma mekongi and its implications for public health.</title>
        <authorList>
            <person name="Zhou M."/>
            <person name="Xu L."/>
            <person name="Xu D."/>
            <person name="Chen W."/>
            <person name="Khan J."/>
            <person name="Hu Y."/>
            <person name="Huang H."/>
            <person name="Wei H."/>
            <person name="Zhang Y."/>
            <person name="Chusongsang P."/>
            <person name="Tanasarnprasert K."/>
            <person name="Hu X."/>
            <person name="Limpanont Y."/>
            <person name="Lv Z."/>
        </authorList>
    </citation>
    <scope>NUCLEOTIDE SEQUENCE</scope>
    <source>
        <strain evidence="3">LV_2022a</strain>
    </source>
</reference>
<feature type="compositionally biased region" description="Polar residues" evidence="1">
    <location>
        <begin position="523"/>
        <end position="538"/>
    </location>
</feature>
<evidence type="ECO:0000256" key="1">
    <source>
        <dbReference type="SAM" id="MobiDB-lite"/>
    </source>
</evidence>
<feature type="region of interest" description="Disordered" evidence="1">
    <location>
        <begin position="1782"/>
        <end position="1803"/>
    </location>
</feature>
<feature type="compositionally biased region" description="Polar residues" evidence="1">
    <location>
        <begin position="80"/>
        <end position="91"/>
    </location>
</feature>
<feature type="region of interest" description="Disordered" evidence="1">
    <location>
        <begin position="1343"/>
        <end position="1383"/>
    </location>
</feature>
<dbReference type="SMART" id="SM00355">
    <property type="entry name" value="ZnF_C2H2"/>
    <property type="match status" value="3"/>
</dbReference>
<feature type="region of interest" description="Disordered" evidence="1">
    <location>
        <begin position="872"/>
        <end position="933"/>
    </location>
</feature>
<feature type="compositionally biased region" description="Polar residues" evidence="1">
    <location>
        <begin position="921"/>
        <end position="933"/>
    </location>
</feature>
<feature type="compositionally biased region" description="Polar residues" evidence="1">
    <location>
        <begin position="1349"/>
        <end position="1358"/>
    </location>
</feature>
<feature type="region of interest" description="Disordered" evidence="1">
    <location>
        <begin position="1288"/>
        <end position="1308"/>
    </location>
</feature>
<feature type="compositionally biased region" description="Polar residues" evidence="1">
    <location>
        <begin position="720"/>
        <end position="751"/>
    </location>
</feature>
<feature type="region of interest" description="Disordered" evidence="1">
    <location>
        <begin position="564"/>
        <end position="594"/>
    </location>
</feature>